<protein>
    <submittedName>
        <fullName evidence="2">Uncharacterized protein</fullName>
    </submittedName>
</protein>
<keyword evidence="3" id="KW-1185">Reference proteome</keyword>
<dbReference type="AlphaFoldDB" id="L7FBP8"/>
<evidence type="ECO:0000256" key="1">
    <source>
        <dbReference type="SAM" id="MobiDB-lite"/>
    </source>
</evidence>
<sequence length="81" mass="8903">MVAVRLRRRRLRCDSVRTGRLRPSHDSGPEARIRVDSHRGNSFNGRGARAPEGTRLAQARACALSVRSTARFKIGHVAGAL</sequence>
<dbReference type="Proteomes" id="UP000010931">
    <property type="component" value="Unassembled WGS sequence"/>
</dbReference>
<proteinExistence type="predicted"/>
<evidence type="ECO:0000313" key="3">
    <source>
        <dbReference type="Proteomes" id="UP000010931"/>
    </source>
</evidence>
<feature type="region of interest" description="Disordered" evidence="1">
    <location>
        <begin position="17"/>
        <end position="52"/>
    </location>
</feature>
<dbReference type="EMBL" id="AEJB01000184">
    <property type="protein sequence ID" value="ELP68993.1"/>
    <property type="molecule type" value="Genomic_DNA"/>
</dbReference>
<accession>L7FBP8</accession>
<organism evidence="2 3">
    <name type="scientific">Streptomyces turgidiscabies (strain Car8)</name>
    <dbReference type="NCBI Taxonomy" id="698760"/>
    <lineage>
        <taxon>Bacteria</taxon>
        <taxon>Bacillati</taxon>
        <taxon>Actinomycetota</taxon>
        <taxon>Actinomycetes</taxon>
        <taxon>Kitasatosporales</taxon>
        <taxon>Streptomycetaceae</taxon>
        <taxon>Streptomyces</taxon>
    </lineage>
</organism>
<name>L7FBP8_STRT8</name>
<evidence type="ECO:0000313" key="2">
    <source>
        <dbReference type="EMBL" id="ELP68993.1"/>
    </source>
</evidence>
<comment type="caution">
    <text evidence="2">The sequence shown here is derived from an EMBL/GenBank/DDBJ whole genome shotgun (WGS) entry which is preliminary data.</text>
</comment>
<feature type="compositionally biased region" description="Basic and acidic residues" evidence="1">
    <location>
        <begin position="17"/>
        <end position="39"/>
    </location>
</feature>
<reference evidence="2 3" key="1">
    <citation type="journal article" date="2011" name="Plasmid">
        <title>Streptomyces turgidiscabies Car8 contains a modular pathogenicity island that shares virulence genes with other actinobacterial plant pathogens.</title>
        <authorList>
            <person name="Huguet-Tapia J.C."/>
            <person name="Badger J.H."/>
            <person name="Loria R."/>
            <person name="Pettis G.S."/>
        </authorList>
    </citation>
    <scope>NUCLEOTIDE SEQUENCE [LARGE SCALE GENOMIC DNA]</scope>
    <source>
        <strain evidence="2 3">Car8</strain>
    </source>
</reference>
<gene>
    <name evidence="2" type="ORF">STRTUCAR8_03281</name>
</gene>